<dbReference type="Pfam" id="PF08282">
    <property type="entry name" value="Hydrolase_3"/>
    <property type="match status" value="1"/>
</dbReference>
<feature type="transmembrane region" description="Helical" evidence="12">
    <location>
        <begin position="111"/>
        <end position="131"/>
    </location>
</feature>
<dbReference type="InterPro" id="IPR059000">
    <property type="entry name" value="ATPase_P-type_domA"/>
</dbReference>
<dbReference type="Gene3D" id="1.20.1110.10">
    <property type="entry name" value="Calcium-transporting ATPase, transmembrane domain"/>
    <property type="match status" value="1"/>
</dbReference>
<evidence type="ECO:0000256" key="11">
    <source>
        <dbReference type="SAM" id="MobiDB-lite"/>
    </source>
</evidence>
<reference evidence="14 15" key="2">
    <citation type="journal article" date="2011" name="Stand. Genomic Sci.">
        <title>Complete genome sequence of Truepera radiovictrix type strain (RQ-24).</title>
        <authorList>
            <person name="Ivanova N."/>
            <person name="Rohde C."/>
            <person name="Munk C."/>
            <person name="Nolan M."/>
            <person name="Lucas S."/>
            <person name="Del Rio T.G."/>
            <person name="Tice H."/>
            <person name="Deshpande S."/>
            <person name="Cheng J.F."/>
            <person name="Tapia R."/>
            <person name="Han C."/>
            <person name="Goodwin L."/>
            <person name="Pitluck S."/>
            <person name="Liolios K."/>
            <person name="Mavromatis K."/>
            <person name="Mikhailova N."/>
            <person name="Pati A."/>
            <person name="Chen A."/>
            <person name="Palaniappan K."/>
            <person name="Land M."/>
            <person name="Hauser L."/>
            <person name="Chang Y.J."/>
            <person name="Jeffries C.D."/>
            <person name="Brambilla E."/>
            <person name="Rohde M."/>
            <person name="Goker M."/>
            <person name="Tindall B.J."/>
            <person name="Woyke T."/>
            <person name="Bristow J."/>
            <person name="Eisen J.A."/>
            <person name="Markowitz V."/>
            <person name="Hugenholtz P."/>
            <person name="Kyrpides N.C."/>
            <person name="Klenk H.P."/>
            <person name="Lapidus A."/>
        </authorList>
    </citation>
    <scope>NUCLEOTIDE SEQUENCE [LARGE SCALE GENOMIC DNA]</scope>
    <source>
        <strain evidence="15">DSM 17093 / CIP 108686 / LMG 22925 / RQ-24</strain>
    </source>
</reference>
<dbReference type="NCBIfam" id="TIGR01494">
    <property type="entry name" value="ATPase_P-type"/>
    <property type="match status" value="4"/>
</dbReference>
<dbReference type="SMART" id="SM00831">
    <property type="entry name" value="Cation_ATPase_N"/>
    <property type="match status" value="1"/>
</dbReference>
<dbReference type="GO" id="GO:0016887">
    <property type="term" value="F:ATP hydrolysis activity"/>
    <property type="evidence" value="ECO:0007669"/>
    <property type="project" value="InterPro"/>
</dbReference>
<keyword evidence="9 12" id="KW-1133">Transmembrane helix</keyword>
<feature type="transmembrane region" description="Helical" evidence="12">
    <location>
        <begin position="855"/>
        <end position="873"/>
    </location>
</feature>
<dbReference type="GO" id="GO:1990573">
    <property type="term" value="P:potassium ion import across plasma membrane"/>
    <property type="evidence" value="ECO:0007669"/>
    <property type="project" value="TreeGrafter"/>
</dbReference>
<evidence type="ECO:0000256" key="4">
    <source>
        <dbReference type="ARBA" id="ARBA00022692"/>
    </source>
</evidence>
<evidence type="ECO:0000256" key="9">
    <source>
        <dbReference type="ARBA" id="ARBA00022989"/>
    </source>
</evidence>
<dbReference type="InterPro" id="IPR023214">
    <property type="entry name" value="HAD_sf"/>
</dbReference>
<dbReference type="InterPro" id="IPR023299">
    <property type="entry name" value="ATPase_P-typ_cyto_dom_N"/>
</dbReference>
<sequence>MRQVRVIPREGDAREAGGEHTVSGPDSVADSGAWHSLEAAAVLRALRTSPEGLSEEEAQRRLEAHGPNRLPEGKREGPLLRFLRQFNDVLIYVLLAAAVLTAFLGEWIETGVILAVVLINAVIGFIQEGRAEAALASIRKMLSLEAAVVRGGTRRTVDAETLVPGDVVQLESGDRVPADMRVIAARNARVEEAALTGESVPTEKAPDPVSEDAALGDRSSMLYSSTVITSGRVTGVVTATGGDTEIGRIGALVSETQTLTTPLLRAVGRFAKALALIILAFSALLFAFGYFALEYTVNELVLIVVSLAVAAVPEGLPAIMTVTLALGVQRMARRNAIVRRLPAVETLGSVTVICSDKTGTLTKNEMTVREVVLPEARFEVTGGGYGPEGAFVQPGAGEVVPPPELLELARAGALCSDAEVTQEDGSWHLSGDPTEGAVVTLGLKAGFSRQELQRTHPRIDAVPFESEHRFMATLHKTPDGGRVVYMKGAPEAVMRRCQGDASGQPIDEARWHGEIDALASKGYRVLALARHTAPPNHDALEESDLEGLELLGFVGIIDPPRDEVIQAVKTCQEAGIRVKMITGDHALTARAIGAQLGIGDGKTAMTGRELERLSDAELEAAVQGCDIFARSSPEHKIRLVRALQARGEVVAMTGDGVNDAPALKRADVGVAMGIKGSEATKEAAEMVLADDNFTTIEHAVEEGRTIYDNLKKTILFLLPTNGAQALVIIVPFLLALRELPVTPLQILWINMVTSVTLAVSLAFEPSEPDLMRRPPRAPNSPILSRYGVWRVLFVSVIITTPALLLFDAYREALPLAAARTLAVNVLAAGQVFYLFSSRFLFRSSLPPQGFVGNRAVLLCVALLVLLQLALTYLPPLQLLFGTAAIGLELWLLALAAGVGVFVLVEAEKWIARRVAGGTGPRA</sequence>
<feature type="region of interest" description="Disordered" evidence="11">
    <location>
        <begin position="1"/>
        <end position="28"/>
    </location>
</feature>
<dbReference type="CDD" id="cd02080">
    <property type="entry name" value="P-type_ATPase_cation"/>
    <property type="match status" value="1"/>
</dbReference>
<keyword evidence="7" id="KW-0460">Magnesium</keyword>
<evidence type="ECO:0000256" key="6">
    <source>
        <dbReference type="ARBA" id="ARBA00022840"/>
    </source>
</evidence>
<name>D7CU16_TRURR</name>
<dbReference type="Pfam" id="PF13246">
    <property type="entry name" value="Cation_ATPase"/>
    <property type="match status" value="1"/>
</dbReference>
<feature type="transmembrane region" description="Helical" evidence="12">
    <location>
        <begin position="812"/>
        <end position="835"/>
    </location>
</feature>
<dbReference type="SUPFAM" id="SSF56784">
    <property type="entry name" value="HAD-like"/>
    <property type="match status" value="1"/>
</dbReference>
<dbReference type="PRINTS" id="PR00119">
    <property type="entry name" value="CATATPASE"/>
</dbReference>
<dbReference type="InterPro" id="IPR006068">
    <property type="entry name" value="ATPase_P-typ_cation-transptr_C"/>
</dbReference>
<dbReference type="InterPro" id="IPR050510">
    <property type="entry name" value="Cation_transp_ATPase_P-type"/>
</dbReference>
<dbReference type="InterPro" id="IPR023298">
    <property type="entry name" value="ATPase_P-typ_TM_dom_sf"/>
</dbReference>
<dbReference type="OrthoDB" id="9760364at2"/>
<dbReference type="STRING" id="649638.Trad_0780"/>
<keyword evidence="3" id="KW-0597">Phosphoprotein</keyword>
<keyword evidence="8" id="KW-1278">Translocase</keyword>
<dbReference type="GO" id="GO:0005524">
    <property type="term" value="F:ATP binding"/>
    <property type="evidence" value="ECO:0007669"/>
    <property type="project" value="UniProtKB-KW"/>
</dbReference>
<feature type="transmembrane region" description="Helical" evidence="12">
    <location>
        <begin position="787"/>
        <end position="806"/>
    </location>
</feature>
<feature type="transmembrane region" description="Helical" evidence="12">
    <location>
        <begin position="746"/>
        <end position="766"/>
    </location>
</feature>
<dbReference type="eggNOG" id="COG0474">
    <property type="taxonomic scope" value="Bacteria"/>
</dbReference>
<evidence type="ECO:0000259" key="13">
    <source>
        <dbReference type="SMART" id="SM00831"/>
    </source>
</evidence>
<comment type="similarity">
    <text evidence="2">Belongs to the cation transport ATPase (P-type) (TC 3.A.3) family. Type IIA subfamily.</text>
</comment>
<dbReference type="InterPro" id="IPR018303">
    <property type="entry name" value="ATPase_P-typ_P_site"/>
</dbReference>
<dbReference type="FunFam" id="2.70.150.10:FF:000160">
    <property type="entry name" value="Sarcoplasmic/endoplasmic reticulum calcium ATPase 1"/>
    <property type="match status" value="1"/>
</dbReference>
<keyword evidence="4 12" id="KW-0812">Transmembrane</keyword>
<dbReference type="SUPFAM" id="SSF81653">
    <property type="entry name" value="Calcium ATPase, transduction domain A"/>
    <property type="match status" value="1"/>
</dbReference>
<dbReference type="Gene3D" id="3.40.1110.10">
    <property type="entry name" value="Calcium-transporting ATPase, cytoplasmic domain N"/>
    <property type="match status" value="1"/>
</dbReference>
<dbReference type="Pfam" id="PF00689">
    <property type="entry name" value="Cation_ATPase_C"/>
    <property type="match status" value="1"/>
</dbReference>
<reference evidence="15" key="1">
    <citation type="submission" date="2010-05" db="EMBL/GenBank/DDBJ databases">
        <title>The complete genome of Truepera radiovictris DSM 17093.</title>
        <authorList>
            <consortium name="US DOE Joint Genome Institute (JGI-PGF)"/>
            <person name="Lucas S."/>
            <person name="Copeland A."/>
            <person name="Lapidus A."/>
            <person name="Glavina del Rio T."/>
            <person name="Dalin E."/>
            <person name="Tice H."/>
            <person name="Bruce D."/>
            <person name="Goodwin L."/>
            <person name="Pitluck S."/>
            <person name="Kyrpides N."/>
            <person name="Mavromatis K."/>
            <person name="Ovchinnikova G."/>
            <person name="Munk A.C."/>
            <person name="Detter J.C."/>
            <person name="Han C."/>
            <person name="Tapia R."/>
            <person name="Land M."/>
            <person name="Hauser L."/>
            <person name="Markowitz V."/>
            <person name="Cheng J.-F."/>
            <person name="Hugenholtz P."/>
            <person name="Woyke T."/>
            <person name="Wu D."/>
            <person name="Tindall B."/>
            <person name="Pomrenke H.G."/>
            <person name="Brambilla E."/>
            <person name="Klenk H.-P."/>
            <person name="Eisen J.A."/>
        </authorList>
    </citation>
    <scope>NUCLEOTIDE SEQUENCE [LARGE SCALE GENOMIC DNA]</scope>
    <source>
        <strain evidence="15">DSM 17093 / CIP 108686 / LMG 22925 / RQ-24</strain>
    </source>
</reference>
<keyword evidence="10 12" id="KW-0472">Membrane</keyword>
<feature type="transmembrane region" description="Helical" evidence="12">
    <location>
        <begin position="714"/>
        <end position="734"/>
    </location>
</feature>
<dbReference type="Pfam" id="PF00122">
    <property type="entry name" value="E1-E2_ATPase"/>
    <property type="match status" value="1"/>
</dbReference>
<keyword evidence="15" id="KW-1185">Reference proteome</keyword>
<evidence type="ECO:0000256" key="3">
    <source>
        <dbReference type="ARBA" id="ARBA00022553"/>
    </source>
</evidence>
<evidence type="ECO:0000256" key="12">
    <source>
        <dbReference type="SAM" id="Phobius"/>
    </source>
</evidence>
<evidence type="ECO:0000256" key="7">
    <source>
        <dbReference type="ARBA" id="ARBA00022842"/>
    </source>
</evidence>
<dbReference type="FunFam" id="3.40.50.1000:FF:000028">
    <property type="entry name" value="Calcium-transporting P-type ATPase, putative"/>
    <property type="match status" value="1"/>
</dbReference>
<dbReference type="PRINTS" id="PR00120">
    <property type="entry name" value="HATPASE"/>
</dbReference>
<feature type="compositionally biased region" description="Basic and acidic residues" evidence="11">
    <location>
        <begin position="57"/>
        <end position="70"/>
    </location>
</feature>
<dbReference type="EMBL" id="CP002049">
    <property type="protein sequence ID" value="ADI13914.1"/>
    <property type="molecule type" value="Genomic_DNA"/>
</dbReference>
<feature type="region of interest" description="Disordered" evidence="11">
    <location>
        <begin position="51"/>
        <end position="70"/>
    </location>
</feature>
<feature type="transmembrane region" description="Helical" evidence="12">
    <location>
        <begin position="879"/>
        <end position="904"/>
    </location>
</feature>
<feature type="transmembrane region" description="Helical" evidence="12">
    <location>
        <begin position="273"/>
        <end position="293"/>
    </location>
</feature>
<dbReference type="SFLD" id="SFLDG00002">
    <property type="entry name" value="C1.7:_P-type_atpase_like"/>
    <property type="match status" value="1"/>
</dbReference>
<feature type="compositionally biased region" description="Basic and acidic residues" evidence="11">
    <location>
        <begin position="7"/>
        <end position="18"/>
    </location>
</feature>
<dbReference type="InterPro" id="IPR004014">
    <property type="entry name" value="ATPase_P-typ_cation-transptr_N"/>
</dbReference>
<feature type="domain" description="Cation-transporting P-type ATPase N-terminal" evidence="13">
    <location>
        <begin position="33"/>
        <end position="106"/>
    </location>
</feature>
<evidence type="ECO:0000256" key="2">
    <source>
        <dbReference type="ARBA" id="ARBA00005675"/>
    </source>
</evidence>
<dbReference type="HOGENOM" id="CLU_002360_2_1_0"/>
<dbReference type="GO" id="GO:0006883">
    <property type="term" value="P:intracellular sodium ion homeostasis"/>
    <property type="evidence" value="ECO:0007669"/>
    <property type="project" value="TreeGrafter"/>
</dbReference>
<evidence type="ECO:0000256" key="8">
    <source>
        <dbReference type="ARBA" id="ARBA00022967"/>
    </source>
</evidence>
<dbReference type="RefSeq" id="WP_013177286.1">
    <property type="nucleotide sequence ID" value="NC_014221.1"/>
</dbReference>
<evidence type="ECO:0000256" key="10">
    <source>
        <dbReference type="ARBA" id="ARBA00023136"/>
    </source>
</evidence>
<organism evidence="14 15">
    <name type="scientific">Truepera radiovictrix (strain DSM 17093 / CIP 108686 / LMG 22925 / RQ-24)</name>
    <dbReference type="NCBI Taxonomy" id="649638"/>
    <lineage>
        <taxon>Bacteria</taxon>
        <taxon>Thermotogati</taxon>
        <taxon>Deinococcota</taxon>
        <taxon>Deinococci</taxon>
        <taxon>Trueperales</taxon>
        <taxon>Trueperaceae</taxon>
        <taxon>Truepera</taxon>
    </lineage>
</organism>
<gene>
    <name evidence="14" type="ordered locus">Trad_0780</name>
</gene>
<comment type="subcellular location">
    <subcellularLocation>
        <location evidence="1">Endomembrane system</location>
        <topology evidence="1">Multi-pass membrane protein</topology>
    </subcellularLocation>
</comment>
<proteinExistence type="inferred from homology"/>
<evidence type="ECO:0000313" key="14">
    <source>
        <dbReference type="EMBL" id="ADI13914.1"/>
    </source>
</evidence>
<feature type="transmembrane region" description="Helical" evidence="12">
    <location>
        <begin position="299"/>
        <end position="326"/>
    </location>
</feature>
<dbReference type="InterPro" id="IPR001757">
    <property type="entry name" value="P_typ_ATPase"/>
</dbReference>
<dbReference type="PANTHER" id="PTHR43294">
    <property type="entry name" value="SODIUM/POTASSIUM-TRANSPORTING ATPASE SUBUNIT ALPHA"/>
    <property type="match status" value="1"/>
</dbReference>
<dbReference type="InterPro" id="IPR036412">
    <property type="entry name" value="HAD-like_sf"/>
</dbReference>
<protein>
    <submittedName>
        <fullName evidence="14">ATPase, P-type (Transporting), HAD superfamily, subfamily IC</fullName>
    </submittedName>
</protein>
<dbReference type="PROSITE" id="PS00154">
    <property type="entry name" value="ATPASE_E1_E2"/>
    <property type="match status" value="1"/>
</dbReference>
<evidence type="ECO:0000256" key="5">
    <source>
        <dbReference type="ARBA" id="ARBA00022741"/>
    </source>
</evidence>
<dbReference type="GO" id="GO:1902600">
    <property type="term" value="P:proton transmembrane transport"/>
    <property type="evidence" value="ECO:0007669"/>
    <property type="project" value="TreeGrafter"/>
</dbReference>
<dbReference type="SFLD" id="SFLDF00027">
    <property type="entry name" value="p-type_atpase"/>
    <property type="match status" value="1"/>
</dbReference>
<dbReference type="GO" id="GO:0036376">
    <property type="term" value="P:sodium ion export across plasma membrane"/>
    <property type="evidence" value="ECO:0007669"/>
    <property type="project" value="TreeGrafter"/>
</dbReference>
<dbReference type="Pfam" id="PF00690">
    <property type="entry name" value="Cation_ATPase_N"/>
    <property type="match status" value="1"/>
</dbReference>
<dbReference type="InterPro" id="IPR008250">
    <property type="entry name" value="ATPase_P-typ_transduc_dom_A_sf"/>
</dbReference>
<dbReference type="GO" id="GO:0005886">
    <property type="term" value="C:plasma membrane"/>
    <property type="evidence" value="ECO:0007669"/>
    <property type="project" value="TreeGrafter"/>
</dbReference>
<keyword evidence="6" id="KW-0067">ATP-binding</keyword>
<dbReference type="PANTHER" id="PTHR43294:SF20">
    <property type="entry name" value="P-TYPE ATPASE"/>
    <property type="match status" value="1"/>
</dbReference>
<dbReference type="GO" id="GO:0005391">
    <property type="term" value="F:P-type sodium:potassium-exchanging transporter activity"/>
    <property type="evidence" value="ECO:0007669"/>
    <property type="project" value="TreeGrafter"/>
</dbReference>
<keyword evidence="5" id="KW-0547">Nucleotide-binding</keyword>
<dbReference type="InterPro" id="IPR044492">
    <property type="entry name" value="P_typ_ATPase_HD_dom"/>
</dbReference>
<dbReference type="Proteomes" id="UP000000379">
    <property type="component" value="Chromosome"/>
</dbReference>
<dbReference type="GO" id="GO:0012505">
    <property type="term" value="C:endomembrane system"/>
    <property type="evidence" value="ECO:0007669"/>
    <property type="project" value="UniProtKB-SubCell"/>
</dbReference>
<evidence type="ECO:0000313" key="15">
    <source>
        <dbReference type="Proteomes" id="UP000000379"/>
    </source>
</evidence>
<dbReference type="SFLD" id="SFLDS00003">
    <property type="entry name" value="Haloacid_Dehalogenase"/>
    <property type="match status" value="1"/>
</dbReference>
<dbReference type="GO" id="GO:0030007">
    <property type="term" value="P:intracellular potassium ion homeostasis"/>
    <property type="evidence" value="ECO:0007669"/>
    <property type="project" value="TreeGrafter"/>
</dbReference>
<dbReference type="SUPFAM" id="SSF81660">
    <property type="entry name" value="Metal cation-transporting ATPase, ATP-binding domain N"/>
    <property type="match status" value="1"/>
</dbReference>
<dbReference type="KEGG" id="tra:Trad_0780"/>
<dbReference type="Gene3D" id="3.40.50.1000">
    <property type="entry name" value="HAD superfamily/HAD-like"/>
    <property type="match status" value="1"/>
</dbReference>
<dbReference type="SUPFAM" id="SSF81665">
    <property type="entry name" value="Calcium ATPase, transmembrane domain M"/>
    <property type="match status" value="1"/>
</dbReference>
<accession>D7CU16</accession>
<evidence type="ECO:0000256" key="1">
    <source>
        <dbReference type="ARBA" id="ARBA00004127"/>
    </source>
</evidence>
<feature type="transmembrane region" description="Helical" evidence="12">
    <location>
        <begin position="89"/>
        <end position="105"/>
    </location>
</feature>
<dbReference type="Gene3D" id="2.70.150.10">
    <property type="entry name" value="Calcium-transporting ATPase, cytoplasmic transduction domain A"/>
    <property type="match status" value="1"/>
</dbReference>
<dbReference type="AlphaFoldDB" id="D7CU16"/>